<accession>A0A3B0Z3I0</accession>
<proteinExistence type="predicted"/>
<feature type="domain" description="Spondin" evidence="1">
    <location>
        <begin position="36"/>
        <end position="154"/>
    </location>
</feature>
<dbReference type="Pfam" id="PF06468">
    <property type="entry name" value="Spond_N"/>
    <property type="match status" value="1"/>
</dbReference>
<sequence>MMKKLIAGLVLAGGIHSTVQAQELTVEITNLTNGITYTPLLVSAHNHHTDVFEISEPASASLQAMAEGGSLDGLVADLEAAGADNAVNPADGLLAPGATATAHLSTSKRNRYLSVVAMLLPTNDGFVGLDSVRIPKHYGSYTFYLNGYDAGTEANNEIINGGGAPGVPGIPGDPGANSGTAATGVTDSEHNTLVHIHRGVLGDMDLNGGVSDLNAAVHHWLNPVAKVVITVHKRNEHDDD</sequence>
<gene>
    <name evidence="2" type="ORF">MNBD_GAMMA15-2492</name>
</gene>
<reference evidence="2" key="1">
    <citation type="submission" date="2018-06" db="EMBL/GenBank/DDBJ databases">
        <authorList>
            <person name="Zhirakovskaya E."/>
        </authorList>
    </citation>
    <scope>NUCLEOTIDE SEQUENCE</scope>
</reference>
<dbReference type="EMBL" id="UOFN01000051">
    <property type="protein sequence ID" value="VAW75804.1"/>
    <property type="molecule type" value="Genomic_DNA"/>
</dbReference>
<organism evidence="2">
    <name type="scientific">hydrothermal vent metagenome</name>
    <dbReference type="NCBI Taxonomy" id="652676"/>
    <lineage>
        <taxon>unclassified sequences</taxon>
        <taxon>metagenomes</taxon>
        <taxon>ecological metagenomes</taxon>
    </lineage>
</organism>
<dbReference type="InterPro" id="IPR038678">
    <property type="entry name" value="Spondin_N_sf"/>
</dbReference>
<dbReference type="Gene3D" id="2.60.40.2130">
    <property type="entry name" value="F-spondin domain"/>
    <property type="match status" value="1"/>
</dbReference>
<name>A0A3B0Z3I0_9ZZZZ</name>
<dbReference type="InterPro" id="IPR009465">
    <property type="entry name" value="Spondin_N"/>
</dbReference>
<protein>
    <recommendedName>
        <fullName evidence="1">Spondin domain-containing protein</fullName>
    </recommendedName>
</protein>
<dbReference type="AlphaFoldDB" id="A0A3B0Z3I0"/>
<evidence type="ECO:0000259" key="1">
    <source>
        <dbReference type="Pfam" id="PF06468"/>
    </source>
</evidence>
<dbReference type="NCBIfam" id="NF038123">
    <property type="entry name" value="NF038123_dom"/>
    <property type="match status" value="1"/>
</dbReference>
<evidence type="ECO:0000313" key="2">
    <source>
        <dbReference type="EMBL" id="VAW75804.1"/>
    </source>
</evidence>